<sequence length="459" mass="49201">MPATRRHHLHIARQPQDIPEVPDLEGVGGTISVTASAAATGSLLLPSGAPGATSVSAPPLAANPITLTTTPSDTPSATSLAPSSTQSVAPQSASSSSALSVGTVVAACVGAFVGAGLLICLLLWWCRRPAGQKSRARSGTLNARNAQGEIDQRRARGRSWNQLGDEEDRWEGMSGTSKHESQQDIDEKNFGMFKKTNSMRTTRTARALEEHGFDLPPLEFSKYHPQLAEELAQPEKPFVTRQNSAAISWDGETVGDDSFLSLRSVRVDSGAMSPTLNMAKMTPPAVSSVIHKWESAEVITVEEPVAKAQNPFTDAAEERRKSGANPFFGAQDIKRTPSRGRSRSNSRSSRHSRNTSRATTRSRAVSESHPDPFTDDALAGIPNFKGHLHTESTGSNLGSEHAMKSLIAALNLTQEEVEERLRVASFHPSISTRYSGTSVITDDQDDAVTIRGFPAPPTH</sequence>
<feature type="transmembrane region" description="Helical" evidence="2">
    <location>
        <begin position="104"/>
        <end position="125"/>
    </location>
</feature>
<keyword evidence="4" id="KW-1185">Reference proteome</keyword>
<feature type="region of interest" description="Disordered" evidence="1">
    <location>
        <begin position="63"/>
        <end position="90"/>
    </location>
</feature>
<keyword evidence="2" id="KW-0472">Membrane</keyword>
<dbReference type="Proteomes" id="UP001497453">
    <property type="component" value="Chromosome 9"/>
</dbReference>
<evidence type="ECO:0000313" key="3">
    <source>
        <dbReference type="EMBL" id="CAL1716296.1"/>
    </source>
</evidence>
<organism evidence="3 4">
    <name type="scientific">Somion occarium</name>
    <dbReference type="NCBI Taxonomy" id="3059160"/>
    <lineage>
        <taxon>Eukaryota</taxon>
        <taxon>Fungi</taxon>
        <taxon>Dikarya</taxon>
        <taxon>Basidiomycota</taxon>
        <taxon>Agaricomycotina</taxon>
        <taxon>Agaricomycetes</taxon>
        <taxon>Polyporales</taxon>
        <taxon>Cerrenaceae</taxon>
        <taxon>Somion</taxon>
    </lineage>
</organism>
<protein>
    <submittedName>
        <fullName evidence="3">Uncharacterized protein</fullName>
    </submittedName>
</protein>
<keyword evidence="2" id="KW-0812">Transmembrane</keyword>
<feature type="region of interest" description="Disordered" evidence="1">
    <location>
        <begin position="309"/>
        <end position="379"/>
    </location>
</feature>
<proteinExistence type="predicted"/>
<name>A0ABP1E8A8_9APHY</name>
<accession>A0ABP1E8A8</accession>
<evidence type="ECO:0000256" key="2">
    <source>
        <dbReference type="SAM" id="Phobius"/>
    </source>
</evidence>
<dbReference type="EMBL" id="OZ037952">
    <property type="protein sequence ID" value="CAL1716296.1"/>
    <property type="molecule type" value="Genomic_DNA"/>
</dbReference>
<gene>
    <name evidence="3" type="ORF">GFSPODELE1_LOCUS10693</name>
</gene>
<reference evidence="4" key="1">
    <citation type="submission" date="2024-04" db="EMBL/GenBank/DDBJ databases">
        <authorList>
            <person name="Shaw F."/>
            <person name="Minotto A."/>
        </authorList>
    </citation>
    <scope>NUCLEOTIDE SEQUENCE [LARGE SCALE GENOMIC DNA]</scope>
</reference>
<feature type="compositionally biased region" description="Low complexity" evidence="1">
    <location>
        <begin position="66"/>
        <end position="90"/>
    </location>
</feature>
<evidence type="ECO:0000256" key="1">
    <source>
        <dbReference type="SAM" id="MobiDB-lite"/>
    </source>
</evidence>
<evidence type="ECO:0000313" key="4">
    <source>
        <dbReference type="Proteomes" id="UP001497453"/>
    </source>
</evidence>
<feature type="compositionally biased region" description="Basic residues" evidence="1">
    <location>
        <begin position="336"/>
        <end position="354"/>
    </location>
</feature>
<keyword evidence="2" id="KW-1133">Transmembrane helix</keyword>
<feature type="region of interest" description="Disordered" evidence="1">
    <location>
        <begin position="157"/>
        <end position="183"/>
    </location>
</feature>